<evidence type="ECO:0000313" key="2">
    <source>
        <dbReference type="Proteomes" id="UP000324974"/>
    </source>
</evidence>
<proteinExistence type="predicted"/>
<dbReference type="EMBL" id="CP042425">
    <property type="protein sequence ID" value="QEL14654.1"/>
    <property type="molecule type" value="Genomic_DNA"/>
</dbReference>
<evidence type="ECO:0008006" key="3">
    <source>
        <dbReference type="Google" id="ProtNLM"/>
    </source>
</evidence>
<name>A0A5C1ABY1_9BACT</name>
<reference evidence="2" key="1">
    <citation type="submission" date="2019-08" db="EMBL/GenBank/DDBJ databases">
        <title>Limnoglobus roseus gen. nov., sp. nov., a novel freshwater planctomycete with a giant genome from the family Gemmataceae.</title>
        <authorList>
            <person name="Kulichevskaya I.S."/>
            <person name="Naumoff D.G."/>
            <person name="Miroshnikov K."/>
            <person name="Ivanova A."/>
            <person name="Philippov D.A."/>
            <person name="Hakobyan A."/>
            <person name="Rijpstra I.C."/>
            <person name="Sinninghe Damste J.S."/>
            <person name="Liesack W."/>
            <person name="Dedysh S.N."/>
        </authorList>
    </citation>
    <scope>NUCLEOTIDE SEQUENCE [LARGE SCALE GENOMIC DNA]</scope>
    <source>
        <strain evidence="2">PX52</strain>
    </source>
</reference>
<dbReference type="RefSeq" id="WP_149109533.1">
    <property type="nucleotide sequence ID" value="NZ_CP042425.1"/>
</dbReference>
<keyword evidence="2" id="KW-1185">Reference proteome</keyword>
<dbReference type="OrthoDB" id="7596417at2"/>
<dbReference type="AlphaFoldDB" id="A0A5C1ABY1"/>
<dbReference type="Proteomes" id="UP000324974">
    <property type="component" value="Chromosome"/>
</dbReference>
<gene>
    <name evidence="1" type="ORF">PX52LOC_01547</name>
</gene>
<protein>
    <recommendedName>
        <fullName evidence="3">DNA-binding protein</fullName>
    </recommendedName>
</protein>
<evidence type="ECO:0000313" key="1">
    <source>
        <dbReference type="EMBL" id="QEL14654.1"/>
    </source>
</evidence>
<organism evidence="1 2">
    <name type="scientific">Limnoglobus roseus</name>
    <dbReference type="NCBI Taxonomy" id="2598579"/>
    <lineage>
        <taxon>Bacteria</taxon>
        <taxon>Pseudomonadati</taxon>
        <taxon>Planctomycetota</taxon>
        <taxon>Planctomycetia</taxon>
        <taxon>Gemmatales</taxon>
        <taxon>Gemmataceae</taxon>
        <taxon>Limnoglobus</taxon>
    </lineage>
</organism>
<accession>A0A5C1ABY1</accession>
<dbReference type="KEGG" id="lrs:PX52LOC_01547"/>
<sequence length="74" mass="8279">MPTDLIYPDDIDAQLNWPLGRASRLARAGKLPHYLLPDGAIRFRLDEVASLVRHVVPKTADPFETIQVCRPVTA</sequence>